<keyword evidence="4" id="KW-0489">Methyltransferase</keyword>
<evidence type="ECO:0000313" key="4">
    <source>
        <dbReference type="EMBL" id="CAL4763333.1"/>
    </source>
</evidence>
<reference evidence="3" key="2">
    <citation type="submission" date="2024-04" db="EMBL/GenBank/DDBJ databases">
        <authorList>
            <person name="Chen Y."/>
            <person name="Shah S."/>
            <person name="Dougan E. K."/>
            <person name="Thang M."/>
            <person name="Chan C."/>
        </authorList>
    </citation>
    <scope>NUCLEOTIDE SEQUENCE [LARGE SCALE GENOMIC DNA]</scope>
</reference>
<dbReference type="Pfam" id="PF25273">
    <property type="entry name" value="DUF7869"/>
    <property type="match status" value="1"/>
</dbReference>
<feature type="domain" description="DUF7869" evidence="1">
    <location>
        <begin position="295"/>
        <end position="420"/>
    </location>
</feature>
<accession>A0A9P1BMH0</accession>
<dbReference type="Proteomes" id="UP001152797">
    <property type="component" value="Unassembled WGS sequence"/>
</dbReference>
<evidence type="ECO:0000313" key="3">
    <source>
        <dbReference type="EMBL" id="CAL1129396.1"/>
    </source>
</evidence>
<reference evidence="2" key="1">
    <citation type="submission" date="2022-10" db="EMBL/GenBank/DDBJ databases">
        <authorList>
            <person name="Chen Y."/>
            <person name="Dougan E. K."/>
            <person name="Chan C."/>
            <person name="Rhodes N."/>
            <person name="Thang M."/>
        </authorList>
    </citation>
    <scope>NUCLEOTIDE SEQUENCE</scope>
</reference>
<dbReference type="EMBL" id="CAMXCT010000237">
    <property type="protein sequence ID" value="CAI3976021.1"/>
    <property type="molecule type" value="Genomic_DNA"/>
</dbReference>
<proteinExistence type="predicted"/>
<protein>
    <submittedName>
        <fullName evidence="4">Modification methylase ScrFIA</fullName>
    </submittedName>
</protein>
<dbReference type="EMBL" id="CAMXCT030000237">
    <property type="protein sequence ID" value="CAL4763333.1"/>
    <property type="molecule type" value="Genomic_DNA"/>
</dbReference>
<evidence type="ECO:0000313" key="2">
    <source>
        <dbReference type="EMBL" id="CAI3976021.1"/>
    </source>
</evidence>
<gene>
    <name evidence="2" type="ORF">C1SCF055_LOCUS4280</name>
</gene>
<organism evidence="2">
    <name type="scientific">Cladocopium goreaui</name>
    <dbReference type="NCBI Taxonomy" id="2562237"/>
    <lineage>
        <taxon>Eukaryota</taxon>
        <taxon>Sar</taxon>
        <taxon>Alveolata</taxon>
        <taxon>Dinophyceae</taxon>
        <taxon>Suessiales</taxon>
        <taxon>Symbiodiniaceae</taxon>
        <taxon>Cladocopium</taxon>
    </lineage>
</organism>
<comment type="caution">
    <text evidence="2">The sequence shown here is derived from an EMBL/GenBank/DDBJ whole genome shotgun (WGS) entry which is preliminary data.</text>
</comment>
<dbReference type="PANTHER" id="PTHR33153">
    <property type="entry name" value="MYND-TYPE DOMAIN-CONTAINING PROTEIN"/>
    <property type="match status" value="1"/>
</dbReference>
<dbReference type="GO" id="GO:0032259">
    <property type="term" value="P:methylation"/>
    <property type="evidence" value="ECO:0007669"/>
    <property type="project" value="UniProtKB-KW"/>
</dbReference>
<dbReference type="InterPro" id="IPR057191">
    <property type="entry name" value="DUF7869"/>
</dbReference>
<keyword evidence="4" id="KW-0808">Transferase</keyword>
<evidence type="ECO:0000259" key="1">
    <source>
        <dbReference type="Pfam" id="PF25273"/>
    </source>
</evidence>
<name>A0A9P1BMH0_9DINO</name>
<dbReference type="AlphaFoldDB" id="A0A9P1BMH0"/>
<dbReference type="EMBL" id="CAMXCT020000237">
    <property type="protein sequence ID" value="CAL1129396.1"/>
    <property type="molecule type" value="Genomic_DNA"/>
</dbReference>
<dbReference type="GO" id="GO:0008168">
    <property type="term" value="F:methyltransferase activity"/>
    <property type="evidence" value="ECO:0007669"/>
    <property type="project" value="UniProtKB-KW"/>
</dbReference>
<keyword evidence="5" id="KW-1185">Reference proteome</keyword>
<dbReference type="PANTHER" id="PTHR33153:SF3">
    <property type="entry name" value="TRAFFICKING PROTEIN PARTICLE COMPLEX SUBUNIT 11 DOMAIN-CONTAINING PROTEIN"/>
    <property type="match status" value="1"/>
</dbReference>
<sequence>VINLLKVPALCPRRKQVLLGRPICQRGFRKILCLGSGRYSRLKQAASKDERAPLDGRSVPKKNVFRGKRGNEALQKRALIAEYLEELYETISEPMPDANQSLKCKDQIETEAGDLVTQGPKRFRRHKGRRPRVAVLQNRGCDKSKMKLLPPGTYSDYLGLLRARHPDMKISLKLFSKVWAQNFGGKLALREESQHAQCGICTRHKLLIKRLSGDRIQRDAQMAEYATHLRRQYADRTEYWKARTRSRLPLLPAGDQSVCFIIDGHDHSKYRYPRDTMFSSKEYSGFVRPCLDATACITHGQGILMVLSEPFVRKDSSWTTEVIAHSLNKLAEVADLRRMEVLCQADNTSREVKNNTLTRFCGFLTGTSRVRRMELRFLQSGHSHEDVDAWFSVLSNVIESHKHLQTPEDFQRLLQDFLTDLTQRPHELHWRDVMLVNAIRDWSFDLLFGEICYCPPIDLFCVGRCPHR</sequence>
<feature type="non-terminal residue" evidence="2">
    <location>
        <position position="1"/>
    </location>
</feature>
<dbReference type="OrthoDB" id="448019at2759"/>
<evidence type="ECO:0000313" key="5">
    <source>
        <dbReference type="Proteomes" id="UP001152797"/>
    </source>
</evidence>